<keyword evidence="1" id="KW-0479">Metal-binding</keyword>
<dbReference type="InterPro" id="IPR011990">
    <property type="entry name" value="TPR-like_helical_dom_sf"/>
</dbReference>
<name>A0A6C0CG84_9ZZZZ</name>
<evidence type="ECO:0000256" key="1">
    <source>
        <dbReference type="ARBA" id="ARBA00022723"/>
    </source>
</evidence>
<sequence>MKATLAKKQATLEREINMIRQELVKMQLEEGSLGSVLEMALGLRSRGQIDAEIELLSSFLKPPLEALLKLEDRSKIYTLLADAHDFLEEFKEALDYVVLEAECTAELYGKQSENYALVLEKIVLSQHSCNLYVESRLFLTEAISIWEKLHKTNHVNFYRLLFLSGSVEMKAEHYFLAIGYYTRAKAGLQKSDSDFYSTLLVCMDLCHRSLNQWNEAYEVCLEKIAWPWPEKCERIRSLIDMYTLYVCLKQYELAEQILGTAFTLNLESGESPERFDMTTKLYTVQIMKSMPHREKIEVGHDHRMCNVCRKIFAGMEACGGCYKVWYCGEKCQLEHWSVHKSDCTVCFNCEQVIDRDAKFLRCSTCKSTKYCSRECQKADWKEHKKTCK</sequence>
<evidence type="ECO:0000259" key="8">
    <source>
        <dbReference type="PROSITE" id="PS50865"/>
    </source>
</evidence>
<dbReference type="InterPro" id="IPR024119">
    <property type="entry name" value="TF_DEAF-1"/>
</dbReference>
<dbReference type="Gene3D" id="6.10.140.2220">
    <property type="match status" value="2"/>
</dbReference>
<evidence type="ECO:0000256" key="7">
    <source>
        <dbReference type="SAM" id="Coils"/>
    </source>
</evidence>
<dbReference type="PANTHER" id="PTHR10237">
    <property type="entry name" value="DEFORMED EPIDERMAL AUTOREGULATORY FACTOR 1 HOMOLOG SUPPRESSIN"/>
    <property type="match status" value="1"/>
</dbReference>
<dbReference type="SUPFAM" id="SSF144232">
    <property type="entry name" value="HIT/MYND zinc finger-like"/>
    <property type="match status" value="2"/>
</dbReference>
<evidence type="ECO:0000256" key="2">
    <source>
        <dbReference type="ARBA" id="ARBA00022771"/>
    </source>
</evidence>
<evidence type="ECO:0000256" key="3">
    <source>
        <dbReference type="ARBA" id="ARBA00022833"/>
    </source>
</evidence>
<feature type="domain" description="MYND-type" evidence="8">
    <location>
        <begin position="346"/>
        <end position="387"/>
    </location>
</feature>
<feature type="coiled-coil region" evidence="7">
    <location>
        <begin position="2"/>
        <end position="29"/>
    </location>
</feature>
<dbReference type="Gene3D" id="1.25.40.10">
    <property type="entry name" value="Tetratricopeptide repeat domain"/>
    <property type="match status" value="1"/>
</dbReference>
<dbReference type="AlphaFoldDB" id="A0A6C0CG84"/>
<evidence type="ECO:0000256" key="5">
    <source>
        <dbReference type="ARBA" id="ARBA00023125"/>
    </source>
</evidence>
<keyword evidence="4" id="KW-0805">Transcription regulation</keyword>
<organism evidence="9">
    <name type="scientific">viral metagenome</name>
    <dbReference type="NCBI Taxonomy" id="1070528"/>
    <lineage>
        <taxon>unclassified sequences</taxon>
        <taxon>metagenomes</taxon>
        <taxon>organismal metagenomes</taxon>
    </lineage>
</organism>
<dbReference type="GO" id="GO:0008270">
    <property type="term" value="F:zinc ion binding"/>
    <property type="evidence" value="ECO:0007669"/>
    <property type="project" value="UniProtKB-KW"/>
</dbReference>
<dbReference type="InterPro" id="IPR002893">
    <property type="entry name" value="Znf_MYND"/>
</dbReference>
<dbReference type="PROSITE" id="PS50865">
    <property type="entry name" value="ZF_MYND_2"/>
    <property type="match status" value="2"/>
</dbReference>
<protein>
    <recommendedName>
        <fullName evidence="8">MYND-type domain-containing protein</fullName>
    </recommendedName>
</protein>
<dbReference type="PANTHER" id="PTHR10237:SF1">
    <property type="entry name" value="DEFORMED EPIDERMAL AUTOREGULATORY FACTOR 1 HOMOLOG"/>
    <property type="match status" value="1"/>
</dbReference>
<accession>A0A6C0CG84</accession>
<proteinExistence type="predicted"/>
<evidence type="ECO:0000256" key="6">
    <source>
        <dbReference type="ARBA" id="ARBA00023163"/>
    </source>
</evidence>
<evidence type="ECO:0000256" key="4">
    <source>
        <dbReference type="ARBA" id="ARBA00023015"/>
    </source>
</evidence>
<dbReference type="EMBL" id="MN739411">
    <property type="protein sequence ID" value="QHT03451.1"/>
    <property type="molecule type" value="Genomic_DNA"/>
</dbReference>
<feature type="domain" description="MYND-type" evidence="8">
    <location>
        <begin position="305"/>
        <end position="343"/>
    </location>
</feature>
<keyword evidence="2" id="KW-0863">Zinc-finger</keyword>
<evidence type="ECO:0000313" key="9">
    <source>
        <dbReference type="EMBL" id="QHT03451.1"/>
    </source>
</evidence>
<dbReference type="GO" id="GO:0005634">
    <property type="term" value="C:nucleus"/>
    <property type="evidence" value="ECO:0007669"/>
    <property type="project" value="TreeGrafter"/>
</dbReference>
<dbReference type="GO" id="GO:0003677">
    <property type="term" value="F:DNA binding"/>
    <property type="evidence" value="ECO:0007669"/>
    <property type="project" value="UniProtKB-KW"/>
</dbReference>
<keyword evidence="6" id="KW-0804">Transcription</keyword>
<keyword evidence="7" id="KW-0175">Coiled coil</keyword>
<keyword evidence="5" id="KW-0238">DNA-binding</keyword>
<dbReference type="Pfam" id="PF01753">
    <property type="entry name" value="zf-MYND"/>
    <property type="match status" value="2"/>
</dbReference>
<dbReference type="SUPFAM" id="SSF48452">
    <property type="entry name" value="TPR-like"/>
    <property type="match status" value="1"/>
</dbReference>
<reference evidence="9" key="1">
    <citation type="journal article" date="2020" name="Nature">
        <title>Giant virus diversity and host interactions through global metagenomics.</title>
        <authorList>
            <person name="Schulz F."/>
            <person name="Roux S."/>
            <person name="Paez-Espino D."/>
            <person name="Jungbluth S."/>
            <person name="Walsh D.A."/>
            <person name="Denef V.J."/>
            <person name="McMahon K.D."/>
            <person name="Konstantinidis K.T."/>
            <person name="Eloe-Fadrosh E.A."/>
            <person name="Kyrpides N.C."/>
            <person name="Woyke T."/>
        </authorList>
    </citation>
    <scope>NUCLEOTIDE SEQUENCE</scope>
    <source>
        <strain evidence="9">GVMAG-M-3300021079-18</strain>
    </source>
</reference>
<keyword evidence="3" id="KW-0862">Zinc</keyword>
<dbReference type="GO" id="GO:0000981">
    <property type="term" value="F:DNA-binding transcription factor activity, RNA polymerase II-specific"/>
    <property type="evidence" value="ECO:0007669"/>
    <property type="project" value="TreeGrafter"/>
</dbReference>